<gene>
    <name evidence="1" type="ORF">B6S12_10505</name>
</gene>
<accession>A0A2W6MVD1</accession>
<dbReference type="InterPro" id="IPR018247">
    <property type="entry name" value="EF_Hand_1_Ca_BS"/>
</dbReference>
<name>A0A2W6MVD1_9HELI</name>
<dbReference type="AlphaFoldDB" id="A0A2W6MVD1"/>
<organism evidence="1 2">
    <name type="scientific">Helicobacter valdiviensis</name>
    <dbReference type="NCBI Taxonomy" id="1458358"/>
    <lineage>
        <taxon>Bacteria</taxon>
        <taxon>Pseudomonadati</taxon>
        <taxon>Campylobacterota</taxon>
        <taxon>Epsilonproteobacteria</taxon>
        <taxon>Campylobacterales</taxon>
        <taxon>Helicobacteraceae</taxon>
        <taxon>Helicobacter</taxon>
    </lineage>
</organism>
<comment type="caution">
    <text evidence="1">The sequence shown here is derived from an EMBL/GenBank/DDBJ whole genome shotgun (WGS) entry which is preliminary data.</text>
</comment>
<dbReference type="EMBL" id="NBIU01000078">
    <property type="protein sequence ID" value="PZT47168.1"/>
    <property type="molecule type" value="Genomic_DNA"/>
</dbReference>
<evidence type="ECO:0008006" key="3">
    <source>
        <dbReference type="Google" id="ProtNLM"/>
    </source>
</evidence>
<dbReference type="PROSITE" id="PS00018">
    <property type="entry name" value="EF_HAND_1"/>
    <property type="match status" value="1"/>
</dbReference>
<feature type="non-terminal residue" evidence="1">
    <location>
        <position position="439"/>
    </location>
</feature>
<sequence>MGSDRENAKEWWYFADGWNNNKGDIRNIDEFRLVGDIDFQGNKGVGEVGKDWQNYADFGIDLDGNGTIDTDEYTSMIVGDRNSFTANFDGQGYTLKNINIDTTITRNYKPRYVGIFGNTGGVFKNINVDYIGGSVTVDIGNNSRIFAGGFAGGAGGTFFNITLNNINNISSQGNNNFNNEGYYIGGFAGGTQGNFFNIVLNNINNINSPKGTESHAGGFTGHARGTYTNITLNNIKNISSHQDAGGFAGWIEDEKFSNITLNNIENIDGSSVGGFVGAASGGIHENIILNNIGNLSGYSVGGFIGYINVESTFKNIYIHFKDKATITAKGDGATAGKFLGATSDYYYQEVVELSNINLYYADGSQIAEIKDDIGFAGDGDIIKGTIDSHPYSNEQDGFTIFKKDVENFFKEENNKPQIHYNKEGGYYTFLDETNNGNGG</sequence>
<protein>
    <recommendedName>
        <fullName evidence="3">EF-hand domain-containing protein</fullName>
    </recommendedName>
</protein>
<evidence type="ECO:0000313" key="1">
    <source>
        <dbReference type="EMBL" id="PZT47168.1"/>
    </source>
</evidence>
<keyword evidence="2" id="KW-1185">Reference proteome</keyword>
<dbReference type="Gene3D" id="2.160.20.110">
    <property type="match status" value="1"/>
</dbReference>
<proteinExistence type="predicted"/>
<reference evidence="1 2" key="1">
    <citation type="submission" date="2017-03" db="EMBL/GenBank/DDBJ databases">
        <title>Genomic and clinical evidence uncovers the enterohepatic species Helicobacter valdiviensis as a potential human intestinal pathogen.</title>
        <authorList>
            <person name="Fresia P."/>
            <person name="Jara R."/>
            <person name="Sierra R."/>
            <person name="Ferres I."/>
            <person name="Greif G."/>
            <person name="Iraola G."/>
            <person name="Collado L."/>
        </authorList>
    </citation>
    <scope>NUCLEOTIDE SEQUENCE [LARGE SCALE GENOMIC DNA]</scope>
    <source>
        <strain evidence="1 2">WBE14</strain>
    </source>
</reference>
<evidence type="ECO:0000313" key="2">
    <source>
        <dbReference type="Proteomes" id="UP000249746"/>
    </source>
</evidence>
<dbReference type="Proteomes" id="UP000249746">
    <property type="component" value="Unassembled WGS sequence"/>
</dbReference>